<dbReference type="PROSITE" id="PS00542">
    <property type="entry name" value="COMPLEX1_30K"/>
    <property type="match status" value="1"/>
</dbReference>
<dbReference type="AlphaFoldDB" id="A0A537JBX1"/>
<dbReference type="PANTHER" id="PTHR10884:SF14">
    <property type="entry name" value="NADH DEHYDROGENASE [UBIQUINONE] IRON-SULFUR PROTEIN 3, MITOCHONDRIAL"/>
    <property type="match status" value="1"/>
</dbReference>
<dbReference type="GO" id="GO:0050136">
    <property type="term" value="F:NADH dehydrogenase (quinone) (non-electrogenic) activity"/>
    <property type="evidence" value="ECO:0007669"/>
    <property type="project" value="UniProtKB-UniRule"/>
</dbReference>
<reference evidence="8 9" key="1">
    <citation type="journal article" date="2019" name="Nat. Microbiol.">
        <title>Mediterranean grassland soil C-N compound turnover is dependent on rainfall and depth, and is mediated by genomically divergent microorganisms.</title>
        <authorList>
            <person name="Diamond S."/>
            <person name="Andeer P.F."/>
            <person name="Li Z."/>
            <person name="Crits-Christoph A."/>
            <person name="Burstein D."/>
            <person name="Anantharaman K."/>
            <person name="Lane K.R."/>
            <person name="Thomas B.C."/>
            <person name="Pan C."/>
            <person name="Northen T.R."/>
            <person name="Banfield J.F."/>
        </authorList>
    </citation>
    <scope>NUCLEOTIDE SEQUENCE [LARGE SCALE GENOMIC DNA]</scope>
    <source>
        <strain evidence="8">NP_7</strain>
    </source>
</reference>
<evidence type="ECO:0000259" key="7">
    <source>
        <dbReference type="Pfam" id="PF00329"/>
    </source>
</evidence>
<accession>A0A537JBX1</accession>
<dbReference type="Pfam" id="PF00329">
    <property type="entry name" value="Complex1_30kDa"/>
    <property type="match status" value="1"/>
</dbReference>
<proteinExistence type="inferred from homology"/>
<dbReference type="GO" id="GO:0005886">
    <property type="term" value="C:plasma membrane"/>
    <property type="evidence" value="ECO:0007669"/>
    <property type="project" value="UniProtKB-SubCell"/>
</dbReference>
<protein>
    <recommendedName>
        <fullName evidence="3">NADH-quinone oxidoreductase subunit C</fullName>
        <ecNumber evidence="3">7.1.1.-</ecNumber>
    </recommendedName>
    <alternativeName>
        <fullName evidence="3">NADH dehydrogenase I subunit C</fullName>
    </alternativeName>
    <alternativeName>
        <fullName evidence="3">NDH-1 subunit C</fullName>
    </alternativeName>
</protein>
<dbReference type="GO" id="GO:0048038">
    <property type="term" value="F:quinone binding"/>
    <property type="evidence" value="ECO:0007669"/>
    <property type="project" value="UniProtKB-KW"/>
</dbReference>
<keyword evidence="3 5" id="KW-0874">Quinone</keyword>
<keyword evidence="3 4" id="KW-0520">NAD</keyword>
<keyword evidence="3 4" id="KW-1278">Translocase</keyword>
<dbReference type="PANTHER" id="PTHR10884">
    <property type="entry name" value="NADH DEHYDROGENASE UBIQUINONE IRON-SULFUR PROTEIN 3"/>
    <property type="match status" value="1"/>
</dbReference>
<dbReference type="InterPro" id="IPR001268">
    <property type="entry name" value="NADH_UbQ_OxRdtase_30kDa_su"/>
</dbReference>
<feature type="domain" description="NADH:ubiquinone oxidoreductase 30kDa subunit" evidence="7">
    <location>
        <begin position="34"/>
        <end position="150"/>
    </location>
</feature>
<organism evidence="8 9">
    <name type="scientific">Candidatus Segetimicrobium genomatis</name>
    <dbReference type="NCBI Taxonomy" id="2569760"/>
    <lineage>
        <taxon>Bacteria</taxon>
        <taxon>Bacillati</taxon>
        <taxon>Candidatus Sysuimicrobiota</taxon>
        <taxon>Candidatus Sysuimicrobiia</taxon>
        <taxon>Candidatus Sysuimicrobiales</taxon>
        <taxon>Candidatus Segetimicrobiaceae</taxon>
        <taxon>Candidatus Segetimicrobium</taxon>
    </lineage>
</organism>
<feature type="compositionally biased region" description="Low complexity" evidence="6">
    <location>
        <begin position="166"/>
        <end position="175"/>
    </location>
</feature>
<comment type="similarity">
    <text evidence="1 3 4">Belongs to the complex I 30 kDa subunit family.</text>
</comment>
<comment type="caution">
    <text evidence="8">The sequence shown here is derived from an EMBL/GenBank/DDBJ whole genome shotgun (WGS) entry which is preliminary data.</text>
</comment>
<dbReference type="InterPro" id="IPR020396">
    <property type="entry name" value="NADH_UbQ_OxRdtase_CS"/>
</dbReference>
<evidence type="ECO:0000256" key="4">
    <source>
        <dbReference type="RuleBase" id="RU003456"/>
    </source>
</evidence>
<evidence type="ECO:0000256" key="6">
    <source>
        <dbReference type="SAM" id="MobiDB-lite"/>
    </source>
</evidence>
<evidence type="ECO:0000256" key="2">
    <source>
        <dbReference type="ARBA" id="ARBA00022448"/>
    </source>
</evidence>
<evidence type="ECO:0000313" key="8">
    <source>
        <dbReference type="EMBL" id="TMI81049.1"/>
    </source>
</evidence>
<dbReference type="Proteomes" id="UP000320048">
    <property type="component" value="Unassembled WGS sequence"/>
</dbReference>
<sequence>MGQASILDRLRPHVPWGLTTPKEERGRAILLATPGVLLEVLQAARQHLALDALVDLTCWDRLPASPRFEVVYLLGQAAGSDRLTVKVLVDGDPPRLPTAAGVYPGAAWPEREVYDMFGVVFEGHPDLRRILMPDDWEGHPLRRDFPLTEEAVEFKGHTPKVPSQIIPFFSPHSPSGSGGEPPPTAP</sequence>
<evidence type="ECO:0000256" key="5">
    <source>
        <dbReference type="RuleBase" id="RU003582"/>
    </source>
</evidence>
<dbReference type="Gene3D" id="3.30.460.80">
    <property type="entry name" value="NADH:ubiquinone oxidoreductase, 30kDa subunit"/>
    <property type="match status" value="1"/>
</dbReference>
<feature type="region of interest" description="Disordered" evidence="6">
    <location>
        <begin position="166"/>
        <end position="186"/>
    </location>
</feature>
<dbReference type="GO" id="GO:0008137">
    <property type="term" value="F:NADH dehydrogenase (ubiquinone) activity"/>
    <property type="evidence" value="ECO:0007669"/>
    <property type="project" value="InterPro"/>
</dbReference>
<comment type="function">
    <text evidence="3">NDH-1 shuttles electrons from NADH, via FMN and iron-sulfur (Fe-S) centers, to quinones in the respiratory chain. The immediate electron acceptor for the enzyme in this species is believed to be ubiquinone. Couples the redox reaction to proton translocation (for every two electrons transferred, four hydrogen ions are translocated across the cytoplasmic membrane), and thus conserves the redox energy in a proton gradient.</text>
</comment>
<keyword evidence="3" id="KW-0830">Ubiquinone</keyword>
<evidence type="ECO:0000256" key="1">
    <source>
        <dbReference type="ARBA" id="ARBA00007569"/>
    </source>
</evidence>
<dbReference type="EC" id="7.1.1.-" evidence="3"/>
<gene>
    <name evidence="3" type="primary">nuoC</name>
    <name evidence="8" type="ORF">E6H04_07535</name>
</gene>
<keyword evidence="2 3" id="KW-0813">Transport</keyword>
<evidence type="ECO:0000313" key="9">
    <source>
        <dbReference type="Proteomes" id="UP000320048"/>
    </source>
</evidence>
<keyword evidence="3" id="KW-1003">Cell membrane</keyword>
<dbReference type="EMBL" id="VBAO01000187">
    <property type="protein sequence ID" value="TMI81049.1"/>
    <property type="molecule type" value="Genomic_DNA"/>
</dbReference>
<dbReference type="InterPro" id="IPR037232">
    <property type="entry name" value="NADH_quin_OxRdtase_su_C/D-like"/>
</dbReference>
<name>A0A537JBX1_9BACT</name>
<dbReference type="SUPFAM" id="SSF143243">
    <property type="entry name" value="Nqo5-like"/>
    <property type="match status" value="1"/>
</dbReference>
<comment type="catalytic activity">
    <reaction evidence="3 5">
        <text>a quinone + NADH + 5 H(+)(in) = a quinol + NAD(+) + 4 H(+)(out)</text>
        <dbReference type="Rhea" id="RHEA:57888"/>
        <dbReference type="ChEBI" id="CHEBI:15378"/>
        <dbReference type="ChEBI" id="CHEBI:24646"/>
        <dbReference type="ChEBI" id="CHEBI:57540"/>
        <dbReference type="ChEBI" id="CHEBI:57945"/>
        <dbReference type="ChEBI" id="CHEBI:132124"/>
    </reaction>
</comment>
<comment type="subcellular location">
    <subcellularLocation>
        <location evidence="3">Cell membrane</location>
        <topology evidence="3">Peripheral membrane protein</topology>
        <orientation evidence="3">Cytoplasmic side</orientation>
    </subcellularLocation>
</comment>
<dbReference type="HAMAP" id="MF_01357">
    <property type="entry name" value="NDH1_NuoC"/>
    <property type="match status" value="1"/>
</dbReference>
<comment type="subunit">
    <text evidence="3">NDH-1 is composed of 14 different subunits. Subunits NuoB, C, D, E, F, and G constitute the peripheral sector of the complex.</text>
</comment>
<keyword evidence="3" id="KW-0472">Membrane</keyword>
<dbReference type="InterPro" id="IPR010218">
    <property type="entry name" value="NADH_DH_suC"/>
</dbReference>
<evidence type="ECO:0000256" key="3">
    <source>
        <dbReference type="HAMAP-Rule" id="MF_01357"/>
    </source>
</evidence>